<dbReference type="InterPro" id="IPR036188">
    <property type="entry name" value="FAD/NAD-bd_sf"/>
</dbReference>
<dbReference type="KEGG" id="kbs:EPA93_17660"/>
<proteinExistence type="predicted"/>
<name>A0A4P6JQL8_KTERU</name>
<sequence>MAGKVAAEAVKAGNTSAAFLQRFDRQWRARFGRDMDISYMINKRISNYSDIQWDSSLDLMKRLTPAQMAQALRGDFSASLVMGILARNPTLIATGGKRFLDLILERINKPALQPAHE</sequence>
<dbReference type="OrthoDB" id="9799983at2"/>
<evidence type="ECO:0000313" key="1">
    <source>
        <dbReference type="EMBL" id="QBD77719.1"/>
    </source>
</evidence>
<dbReference type="AlphaFoldDB" id="A0A4P6JQL8"/>
<evidence type="ECO:0008006" key="3">
    <source>
        <dbReference type="Google" id="ProtNLM"/>
    </source>
</evidence>
<dbReference type="RefSeq" id="WP_129888772.1">
    <property type="nucleotide sequence ID" value="NZ_CP035758.1"/>
</dbReference>
<dbReference type="Gene3D" id="3.50.50.60">
    <property type="entry name" value="FAD/NAD(P)-binding domain"/>
    <property type="match status" value="1"/>
</dbReference>
<gene>
    <name evidence="1" type="ORF">EPA93_17660</name>
</gene>
<organism evidence="1 2">
    <name type="scientific">Ktedonosporobacter rubrisoli</name>
    <dbReference type="NCBI Taxonomy" id="2509675"/>
    <lineage>
        <taxon>Bacteria</taxon>
        <taxon>Bacillati</taxon>
        <taxon>Chloroflexota</taxon>
        <taxon>Ktedonobacteria</taxon>
        <taxon>Ktedonobacterales</taxon>
        <taxon>Ktedonosporobacteraceae</taxon>
        <taxon>Ktedonosporobacter</taxon>
    </lineage>
</organism>
<reference evidence="1 2" key="1">
    <citation type="submission" date="2019-01" db="EMBL/GenBank/DDBJ databases">
        <title>Ktedonosporobacter rubrisoli SCAWS-G2.</title>
        <authorList>
            <person name="Huang Y."/>
            <person name="Yan B."/>
        </authorList>
    </citation>
    <scope>NUCLEOTIDE SEQUENCE [LARGE SCALE GENOMIC DNA]</scope>
    <source>
        <strain evidence="1 2">SCAWS-G2</strain>
    </source>
</reference>
<protein>
    <recommendedName>
        <fullName evidence="3">FAD-binding domain-containing protein</fullName>
    </recommendedName>
</protein>
<dbReference type="Proteomes" id="UP000290365">
    <property type="component" value="Chromosome"/>
</dbReference>
<accession>A0A4P6JQL8</accession>
<dbReference type="EMBL" id="CP035758">
    <property type="protein sequence ID" value="QBD77719.1"/>
    <property type="molecule type" value="Genomic_DNA"/>
</dbReference>
<evidence type="ECO:0000313" key="2">
    <source>
        <dbReference type="Proteomes" id="UP000290365"/>
    </source>
</evidence>
<keyword evidence="2" id="KW-1185">Reference proteome</keyword>